<sequence length="396" mass="44851">MCYRNRELPVFENMPILTKRSARISSLIRANSSRSGMSRKMFLSYISILFCAVLILNTECASSGTPDRCLDLAKFDINEIGNHLSKLNLTNVPTVKMMIAGFKCPISALPFGTLKSDWARLLLLREAQPNGSIIKLKLIRLMRILIIAYYQMEERIDMMDSEAKIAKKSMIEETMTTVAEDKTNQSHCPNNNSSKTEVSSNNVINHCSCTFLNVTQLVTKEDSRIKSNATTVIEIATMKNLSSPNGTITFAPSDATRRNVTLSSDLDTTITYHQDDAKKAAMRILGNCLKQSLKNVTRRQPNSKIFEIVKNKAKCLEIDDCKRDRIIRISPPINEFWRYVTFPTKSPLTIASVAPAYRMRELSGFRTGLRKSRKRVNLNNDIYESFRQFYGANKNA</sequence>
<protein>
    <submittedName>
        <fullName evidence="1">Uncharacterized protein</fullName>
    </submittedName>
</protein>
<dbReference type="EMBL" id="ADTU01016135">
    <property type="status" value="NOT_ANNOTATED_CDS"/>
    <property type="molecule type" value="Genomic_DNA"/>
</dbReference>
<evidence type="ECO:0000313" key="1">
    <source>
        <dbReference type="EnsemblMetazoa" id="XP_012057169.1"/>
    </source>
</evidence>
<dbReference type="InParanoid" id="A0A158NI11"/>
<proteinExistence type="predicted"/>
<reference evidence="2" key="1">
    <citation type="journal article" date="2011" name="PLoS Genet.">
        <title>The genome sequence of the leaf-cutter ant Atta cephalotes reveals insights into its obligate symbiotic lifestyle.</title>
        <authorList>
            <person name="Suen G."/>
            <person name="Teiling C."/>
            <person name="Li L."/>
            <person name="Holt C."/>
            <person name="Abouheif E."/>
            <person name="Bornberg-Bauer E."/>
            <person name="Bouffard P."/>
            <person name="Caldera E.J."/>
            <person name="Cash E."/>
            <person name="Cavanaugh A."/>
            <person name="Denas O."/>
            <person name="Elhaik E."/>
            <person name="Fave M.J."/>
            <person name="Gadau J."/>
            <person name="Gibson J.D."/>
            <person name="Graur D."/>
            <person name="Grubbs K.J."/>
            <person name="Hagen D.E."/>
            <person name="Harkins T.T."/>
            <person name="Helmkampf M."/>
            <person name="Hu H."/>
            <person name="Johnson B.R."/>
            <person name="Kim J."/>
            <person name="Marsh S.E."/>
            <person name="Moeller J.A."/>
            <person name="Munoz-Torres M.C."/>
            <person name="Murphy M.C."/>
            <person name="Naughton M.C."/>
            <person name="Nigam S."/>
            <person name="Overson R."/>
            <person name="Rajakumar R."/>
            <person name="Reese J.T."/>
            <person name="Scott J.J."/>
            <person name="Smith C.R."/>
            <person name="Tao S."/>
            <person name="Tsutsui N.D."/>
            <person name="Viljakainen L."/>
            <person name="Wissler L."/>
            <person name="Yandell M.D."/>
            <person name="Zimmer F."/>
            <person name="Taylor J."/>
            <person name="Slater S.C."/>
            <person name="Clifton S.W."/>
            <person name="Warren W.C."/>
            <person name="Elsik C.G."/>
            <person name="Smith C.D."/>
            <person name="Weinstock G.M."/>
            <person name="Gerardo N.M."/>
            <person name="Currie C.R."/>
        </authorList>
    </citation>
    <scope>NUCLEOTIDE SEQUENCE [LARGE SCALE GENOMIC DNA]</scope>
</reference>
<dbReference type="KEGG" id="acep:105620274"/>
<accession>A0A158NI11</accession>
<dbReference type="OrthoDB" id="7633179at2759"/>
<evidence type="ECO:0000313" key="2">
    <source>
        <dbReference type="Proteomes" id="UP000005205"/>
    </source>
</evidence>
<dbReference type="Proteomes" id="UP000005205">
    <property type="component" value="Unassembled WGS sequence"/>
</dbReference>
<name>A0A158NI11_ATTCE</name>
<organism evidence="1 2">
    <name type="scientific">Atta cephalotes</name>
    <name type="common">Leafcutter ant</name>
    <dbReference type="NCBI Taxonomy" id="12957"/>
    <lineage>
        <taxon>Eukaryota</taxon>
        <taxon>Metazoa</taxon>
        <taxon>Ecdysozoa</taxon>
        <taxon>Arthropoda</taxon>
        <taxon>Hexapoda</taxon>
        <taxon>Insecta</taxon>
        <taxon>Pterygota</taxon>
        <taxon>Neoptera</taxon>
        <taxon>Endopterygota</taxon>
        <taxon>Hymenoptera</taxon>
        <taxon>Apocrita</taxon>
        <taxon>Aculeata</taxon>
        <taxon>Formicoidea</taxon>
        <taxon>Formicidae</taxon>
        <taxon>Myrmicinae</taxon>
        <taxon>Atta</taxon>
    </lineage>
</organism>
<reference evidence="1" key="2">
    <citation type="submission" date="2016-04" db="UniProtKB">
        <authorList>
            <consortium name="EnsemblMetazoa"/>
        </authorList>
    </citation>
    <scope>IDENTIFICATION</scope>
</reference>
<dbReference type="EnsemblMetazoa" id="XM_012201779.1">
    <property type="protein sequence ID" value="XP_012057169.1"/>
    <property type="gene ID" value="LOC105620274"/>
</dbReference>
<dbReference type="AlphaFoldDB" id="A0A158NI11"/>
<keyword evidence="2" id="KW-1185">Reference proteome</keyword>
<gene>
    <name evidence="1" type="primary">105620274</name>
</gene>